<dbReference type="Pfam" id="PF00583">
    <property type="entry name" value="Acetyltransf_1"/>
    <property type="match status" value="1"/>
</dbReference>
<reference evidence="7 8" key="1">
    <citation type="submission" date="2015-09" db="EMBL/GenBank/DDBJ databases">
        <authorList>
            <consortium name="Swine Surveillance"/>
        </authorList>
    </citation>
    <scope>NUCLEOTIDE SEQUENCE [LARGE SCALE GENOMIC DNA]</scope>
    <source>
        <strain evidence="7 8">CECT 7648</strain>
    </source>
</reference>
<dbReference type="PANTHER" id="PTHR43420">
    <property type="entry name" value="ACETYLTRANSFERASE"/>
    <property type="match status" value="1"/>
</dbReference>
<evidence type="ECO:0000256" key="4">
    <source>
        <dbReference type="ARBA" id="ARBA00023315"/>
    </source>
</evidence>
<dbReference type="InterPro" id="IPR006464">
    <property type="entry name" value="AcTrfase_RimI/Ard1"/>
</dbReference>
<dbReference type="EMBL" id="CYSE01000001">
    <property type="protein sequence ID" value="CUH75410.1"/>
    <property type="molecule type" value="Genomic_DNA"/>
</dbReference>
<keyword evidence="2 5" id="KW-0963">Cytoplasm</keyword>
<dbReference type="GO" id="GO:0005737">
    <property type="term" value="C:cytoplasm"/>
    <property type="evidence" value="ECO:0007669"/>
    <property type="project" value="UniProtKB-SubCell"/>
</dbReference>
<dbReference type="InterPro" id="IPR000182">
    <property type="entry name" value="GNAT_dom"/>
</dbReference>
<dbReference type="PROSITE" id="PS51186">
    <property type="entry name" value="GNAT"/>
    <property type="match status" value="1"/>
</dbReference>
<gene>
    <name evidence="7" type="ORF">TRN7648_00425</name>
</gene>
<keyword evidence="8" id="KW-1185">Reference proteome</keyword>
<dbReference type="CDD" id="cd04301">
    <property type="entry name" value="NAT_SF"/>
    <property type="match status" value="1"/>
</dbReference>
<dbReference type="Gene3D" id="3.40.630.30">
    <property type="match status" value="1"/>
</dbReference>
<dbReference type="EC" id="2.3.1.266" evidence="5"/>
<organism evidence="7 8">
    <name type="scientific">Tropicibacter naphthalenivorans</name>
    <dbReference type="NCBI Taxonomy" id="441103"/>
    <lineage>
        <taxon>Bacteria</taxon>
        <taxon>Pseudomonadati</taxon>
        <taxon>Pseudomonadota</taxon>
        <taxon>Alphaproteobacteria</taxon>
        <taxon>Rhodobacterales</taxon>
        <taxon>Roseobacteraceae</taxon>
        <taxon>Tropicibacter</taxon>
    </lineage>
</organism>
<comment type="subcellular location">
    <subcellularLocation>
        <location evidence="5">Cytoplasm</location>
    </subcellularLocation>
</comment>
<comment type="catalytic activity">
    <reaction evidence="5">
        <text>N-terminal L-alanyl-[ribosomal protein bS18] + acetyl-CoA = N-terminal N(alpha)-acetyl-L-alanyl-[ribosomal protein bS18] + CoA + H(+)</text>
        <dbReference type="Rhea" id="RHEA:43756"/>
        <dbReference type="Rhea" id="RHEA-COMP:10676"/>
        <dbReference type="Rhea" id="RHEA-COMP:10677"/>
        <dbReference type="ChEBI" id="CHEBI:15378"/>
        <dbReference type="ChEBI" id="CHEBI:57287"/>
        <dbReference type="ChEBI" id="CHEBI:57288"/>
        <dbReference type="ChEBI" id="CHEBI:64718"/>
        <dbReference type="ChEBI" id="CHEBI:83683"/>
        <dbReference type="EC" id="2.3.1.266"/>
    </reaction>
</comment>
<evidence type="ECO:0000256" key="5">
    <source>
        <dbReference type="RuleBase" id="RU363094"/>
    </source>
</evidence>
<dbReference type="RefSeq" id="WP_058245979.1">
    <property type="nucleotide sequence ID" value="NZ_CYSE01000001.1"/>
</dbReference>
<proteinExistence type="inferred from homology"/>
<accession>A0A0P1GG91</accession>
<keyword evidence="4" id="KW-0012">Acyltransferase</keyword>
<dbReference type="AlphaFoldDB" id="A0A0P1GG91"/>
<evidence type="ECO:0000313" key="8">
    <source>
        <dbReference type="Proteomes" id="UP000054935"/>
    </source>
</evidence>
<dbReference type="STRING" id="441103.TRN7648_00425"/>
<evidence type="ECO:0000256" key="3">
    <source>
        <dbReference type="ARBA" id="ARBA00022679"/>
    </source>
</evidence>
<evidence type="ECO:0000259" key="6">
    <source>
        <dbReference type="PROSITE" id="PS51186"/>
    </source>
</evidence>
<dbReference type="PANTHER" id="PTHR43420:SF44">
    <property type="entry name" value="ACETYLTRANSFERASE YPEA"/>
    <property type="match status" value="1"/>
</dbReference>
<comment type="similarity">
    <text evidence="1 5">Belongs to the acetyltransferase family. RimI subfamily.</text>
</comment>
<sequence>MTPEQLADISARAYVYLHPWSAGDFADTLARPIALLTTTTHAFVLGQVIVDEAEILALATDPDAQGRGEGRRVLTQFERDAQKRGAASVFLEVAAQNAPARALYTACGYRQTGLRKDYYNSPLGGRDDAILMSKTLP</sequence>
<name>A0A0P1GG91_9RHOB</name>
<evidence type="ECO:0000256" key="2">
    <source>
        <dbReference type="ARBA" id="ARBA00022490"/>
    </source>
</evidence>
<dbReference type="InterPro" id="IPR016181">
    <property type="entry name" value="Acyl_CoA_acyltransferase"/>
</dbReference>
<dbReference type="GO" id="GO:0008999">
    <property type="term" value="F:protein-N-terminal-alanine acetyltransferase activity"/>
    <property type="evidence" value="ECO:0007669"/>
    <property type="project" value="UniProtKB-EC"/>
</dbReference>
<evidence type="ECO:0000256" key="1">
    <source>
        <dbReference type="ARBA" id="ARBA00005395"/>
    </source>
</evidence>
<dbReference type="Proteomes" id="UP000054935">
    <property type="component" value="Unassembled WGS sequence"/>
</dbReference>
<evidence type="ECO:0000313" key="7">
    <source>
        <dbReference type="EMBL" id="CUH75410.1"/>
    </source>
</evidence>
<keyword evidence="3 7" id="KW-0808">Transferase</keyword>
<dbReference type="InterPro" id="IPR050680">
    <property type="entry name" value="YpeA/RimI_acetyltransf"/>
</dbReference>
<dbReference type="SUPFAM" id="SSF55729">
    <property type="entry name" value="Acyl-CoA N-acyltransferases (Nat)"/>
    <property type="match status" value="1"/>
</dbReference>
<dbReference type="NCBIfam" id="TIGR01575">
    <property type="entry name" value="rimI"/>
    <property type="match status" value="1"/>
</dbReference>
<protein>
    <recommendedName>
        <fullName evidence="5">[Ribosomal protein bS18]-alanine N-acetyltransferase</fullName>
        <ecNumber evidence="5">2.3.1.266</ecNumber>
    </recommendedName>
</protein>
<feature type="domain" description="N-acetyltransferase" evidence="6">
    <location>
        <begin position="1"/>
        <end position="137"/>
    </location>
</feature>
<comment type="function">
    <text evidence="5">Acetylates the N-terminal alanine of ribosomal protein bS18.</text>
</comment>
<dbReference type="OrthoDB" id="9804026at2"/>